<gene>
    <name evidence="3" type="ORF">ACFQZM_37555</name>
</gene>
<dbReference type="Gene3D" id="3.40.50.720">
    <property type="entry name" value="NAD(P)-binding Rossmann-like Domain"/>
    <property type="match status" value="1"/>
</dbReference>
<evidence type="ECO:0000256" key="1">
    <source>
        <dbReference type="SAM" id="MobiDB-lite"/>
    </source>
</evidence>
<comment type="caution">
    <text evidence="3">The sequence shown here is derived from an EMBL/GenBank/DDBJ whole genome shotgun (WGS) entry which is preliminary data.</text>
</comment>
<feature type="domain" description="NAD(P)-binding" evidence="2">
    <location>
        <begin position="20"/>
        <end position="190"/>
    </location>
</feature>
<dbReference type="RefSeq" id="WP_131757791.1">
    <property type="nucleotide sequence ID" value="NZ_CAACUY010000038.1"/>
</dbReference>
<dbReference type="PANTHER" id="PTHR43162">
    <property type="match status" value="1"/>
</dbReference>
<feature type="compositionally biased region" description="Acidic residues" evidence="1">
    <location>
        <begin position="304"/>
        <end position="316"/>
    </location>
</feature>
<evidence type="ECO:0000259" key="2">
    <source>
        <dbReference type="Pfam" id="PF13460"/>
    </source>
</evidence>
<dbReference type="InterPro" id="IPR051604">
    <property type="entry name" value="Ergot_Alk_Oxidoreductase"/>
</dbReference>
<protein>
    <submittedName>
        <fullName evidence="3">NAD(P)H-binding protein</fullName>
    </submittedName>
</protein>
<evidence type="ECO:0000313" key="3">
    <source>
        <dbReference type="EMBL" id="MFD0690246.1"/>
    </source>
</evidence>
<dbReference type="EMBL" id="JBHTGP010000018">
    <property type="protein sequence ID" value="MFD0690246.1"/>
    <property type="molecule type" value="Genomic_DNA"/>
</dbReference>
<dbReference type="PANTHER" id="PTHR43162:SF1">
    <property type="entry name" value="PRESTALK A DIFFERENTIATION PROTEIN A"/>
    <property type="match status" value="1"/>
</dbReference>
<proteinExistence type="predicted"/>
<reference evidence="4" key="1">
    <citation type="journal article" date="2019" name="Int. J. Syst. Evol. Microbiol.">
        <title>The Global Catalogue of Microorganisms (GCM) 10K type strain sequencing project: providing services to taxonomists for standard genome sequencing and annotation.</title>
        <authorList>
            <consortium name="The Broad Institute Genomics Platform"/>
            <consortium name="The Broad Institute Genome Sequencing Center for Infectious Disease"/>
            <person name="Wu L."/>
            <person name="Ma J."/>
        </authorList>
    </citation>
    <scope>NUCLEOTIDE SEQUENCE [LARGE SCALE GENOMIC DNA]</scope>
    <source>
        <strain evidence="4">JCM 9371</strain>
    </source>
</reference>
<keyword evidence="4" id="KW-1185">Reference proteome</keyword>
<evidence type="ECO:0000313" key="4">
    <source>
        <dbReference type="Proteomes" id="UP001597063"/>
    </source>
</evidence>
<dbReference type="SUPFAM" id="SSF51735">
    <property type="entry name" value="NAD(P)-binding Rossmann-fold domains"/>
    <property type="match status" value="1"/>
</dbReference>
<name>A0ABW2XUV0_9ACTN</name>
<organism evidence="3 4">
    <name type="scientific">Actinomadura fibrosa</name>
    <dbReference type="NCBI Taxonomy" id="111802"/>
    <lineage>
        <taxon>Bacteria</taxon>
        <taxon>Bacillati</taxon>
        <taxon>Actinomycetota</taxon>
        <taxon>Actinomycetes</taxon>
        <taxon>Streptosporangiales</taxon>
        <taxon>Thermomonosporaceae</taxon>
        <taxon>Actinomadura</taxon>
    </lineage>
</organism>
<feature type="region of interest" description="Disordered" evidence="1">
    <location>
        <begin position="302"/>
        <end position="340"/>
    </location>
</feature>
<dbReference type="Proteomes" id="UP001597063">
    <property type="component" value="Unassembled WGS sequence"/>
</dbReference>
<dbReference type="InterPro" id="IPR016040">
    <property type="entry name" value="NAD(P)-bd_dom"/>
</dbReference>
<sequence length="340" mass="35145">MPDSTPRAGARHRPTILVTGATGNLGRHVADRLDARGVRARRLVRRDAGPRPEPGAGTVVGDLTDRAAVRAALAGVDAVFLIWPLLEAAARGLVAELAAAGPRVVYVSSSAVDDRAARQSDPIAQAHADMEALLGGAGVRPVVLRSDTLASNARGWAPQIRAGNVVAGPDVAPTAVVDERDVADAAVAVLLADPDRSGSGRAADGPHVLTGPEVLSRADQVDRLGAALGRPLRFRPLPAGLARSRMLADGRPAPLVEALITAAARRPASDRTTDHVERLTGRPAGTFAQWAADHAAEFTAQDDLAQDDLAQDDLAQDDLAQGDPGQGGRGTGGRRRGGTR</sequence>
<accession>A0ABW2XUV0</accession>
<dbReference type="InterPro" id="IPR036291">
    <property type="entry name" value="NAD(P)-bd_dom_sf"/>
</dbReference>
<dbReference type="Pfam" id="PF13460">
    <property type="entry name" value="NAD_binding_10"/>
    <property type="match status" value="1"/>
</dbReference>